<feature type="region of interest" description="Disordered" evidence="1">
    <location>
        <begin position="1"/>
        <end position="64"/>
    </location>
</feature>
<keyword evidence="3" id="KW-1185">Reference proteome</keyword>
<reference evidence="3" key="1">
    <citation type="journal article" date="2019" name="Int. J. Syst. Evol. Microbiol.">
        <title>The Global Catalogue of Microorganisms (GCM) 10K type strain sequencing project: providing services to taxonomists for standard genome sequencing and annotation.</title>
        <authorList>
            <consortium name="The Broad Institute Genomics Platform"/>
            <consortium name="The Broad Institute Genome Sequencing Center for Infectious Disease"/>
            <person name="Wu L."/>
            <person name="Ma J."/>
        </authorList>
    </citation>
    <scope>NUCLEOTIDE SEQUENCE [LARGE SCALE GENOMIC DNA]</scope>
    <source>
        <strain evidence="3">KCTC 23098</strain>
    </source>
</reference>
<organism evidence="2 3">
    <name type="scientific">Olivibacter jilunii</name>
    <dbReference type="NCBI Taxonomy" id="985016"/>
    <lineage>
        <taxon>Bacteria</taxon>
        <taxon>Pseudomonadati</taxon>
        <taxon>Bacteroidota</taxon>
        <taxon>Sphingobacteriia</taxon>
        <taxon>Sphingobacteriales</taxon>
        <taxon>Sphingobacteriaceae</taxon>
        <taxon>Olivibacter</taxon>
    </lineage>
</organism>
<dbReference type="EMBL" id="JBHUPA010000007">
    <property type="protein sequence ID" value="MFD2962782.1"/>
    <property type="molecule type" value="Genomic_DNA"/>
</dbReference>
<evidence type="ECO:0000256" key="1">
    <source>
        <dbReference type="SAM" id="MobiDB-lite"/>
    </source>
</evidence>
<name>A0ABW6B0E6_9SPHI</name>
<sequence length="316" mass="35377">MAKKKTAAKTEENAAPITEETKAPVIEQPEETKSPISENSEEIKEETLATDDNVNESSIDQDESVELSIDDQPLTIVIPYLKNEASDDELLYALRAWEKNLPNCKVIIVGDSEEYFSDEVVHVAHEKTSKNPQIDVTHKLLVAIASGRLPERFVLSNDDIFPLGEVLPPDIYTLKAFGTLGAGTGKSGGVYNENAVRTADLLKEQGFPIHRYGTHTPMFLYTKELAELIDLYEAESQGTLLTSLYFNTYYPTARPTQVTGGKDDPILASVYRSNVEAGLLKEVFAKRKFMNVNNDGWKAVKPYFEKMYPNKSRFEK</sequence>
<dbReference type="RefSeq" id="WP_377611034.1">
    <property type="nucleotide sequence ID" value="NZ_JBHUPA010000007.1"/>
</dbReference>
<evidence type="ECO:0000313" key="3">
    <source>
        <dbReference type="Proteomes" id="UP001597560"/>
    </source>
</evidence>
<comment type="caution">
    <text evidence="2">The sequence shown here is derived from an EMBL/GenBank/DDBJ whole genome shotgun (WGS) entry which is preliminary data.</text>
</comment>
<dbReference type="Proteomes" id="UP001597560">
    <property type="component" value="Unassembled WGS sequence"/>
</dbReference>
<gene>
    <name evidence="2" type="ORF">ACFS6J_13365</name>
</gene>
<evidence type="ECO:0008006" key="4">
    <source>
        <dbReference type="Google" id="ProtNLM"/>
    </source>
</evidence>
<proteinExistence type="predicted"/>
<evidence type="ECO:0000313" key="2">
    <source>
        <dbReference type="EMBL" id="MFD2962782.1"/>
    </source>
</evidence>
<protein>
    <recommendedName>
        <fullName evidence="4">Glycosyl transferase family 2</fullName>
    </recommendedName>
</protein>
<accession>A0ABW6B0E6</accession>